<reference evidence="1" key="1">
    <citation type="journal article" date="2009" name="Nature">
        <title>The sequence and de novo assembly of the giant panda genome.</title>
        <authorList>
            <person name="Li R."/>
            <person name="Fan W."/>
            <person name="Tian G."/>
            <person name="Zhu H."/>
            <person name="He L."/>
            <person name="Cai J."/>
            <person name="Huang Q."/>
            <person name="Li J."/>
            <person name="Wang J."/>
        </authorList>
    </citation>
    <scope>NUCLEOTIDE SEQUENCE</scope>
</reference>
<feature type="non-terminal residue" evidence="1">
    <location>
        <position position="1"/>
    </location>
</feature>
<dbReference type="InParanoid" id="D2H1K3"/>
<dbReference type="EMBL" id="GL192429">
    <property type="protein sequence ID" value="EFB16131.1"/>
    <property type="molecule type" value="Genomic_DNA"/>
</dbReference>
<evidence type="ECO:0000313" key="1">
    <source>
        <dbReference type="EMBL" id="EFB16131.1"/>
    </source>
</evidence>
<gene>
    <name evidence="1" type="ORF">PANDA_003416</name>
</gene>
<dbReference type="AlphaFoldDB" id="D2H1K3"/>
<protein>
    <submittedName>
        <fullName evidence="1">Uncharacterized protein</fullName>
    </submittedName>
</protein>
<dbReference type="HOGENOM" id="CLU_2454157_0_0_1"/>
<name>D2H1K3_AILME</name>
<organism evidence="1">
    <name type="scientific">Ailuropoda melanoleuca</name>
    <name type="common">Giant panda</name>
    <dbReference type="NCBI Taxonomy" id="9646"/>
    <lineage>
        <taxon>Eukaryota</taxon>
        <taxon>Metazoa</taxon>
        <taxon>Chordata</taxon>
        <taxon>Craniata</taxon>
        <taxon>Vertebrata</taxon>
        <taxon>Euteleostomi</taxon>
        <taxon>Mammalia</taxon>
        <taxon>Eutheria</taxon>
        <taxon>Laurasiatheria</taxon>
        <taxon>Carnivora</taxon>
        <taxon>Caniformia</taxon>
        <taxon>Ursidae</taxon>
        <taxon>Ailuropoda</taxon>
    </lineage>
</organism>
<proteinExistence type="predicted"/>
<sequence length="30" mass="3105">ATCHHTMLGGLGKLAAEGLAHRTEKATEEA</sequence>
<feature type="non-terminal residue" evidence="1">
    <location>
        <position position="30"/>
    </location>
</feature>
<accession>D2H1K3</accession>